<comment type="similarity">
    <text evidence="1">Belongs to the bacterial solute-binding protein 5 family.</text>
</comment>
<dbReference type="Gene3D" id="3.40.190.10">
    <property type="entry name" value="Periplasmic binding protein-like II"/>
    <property type="match status" value="1"/>
</dbReference>
<dbReference type="Pfam" id="PF00496">
    <property type="entry name" value="SBP_bac_5"/>
    <property type="match status" value="1"/>
</dbReference>
<comment type="caution">
    <text evidence="6">The sequence shown here is derived from an EMBL/GenBank/DDBJ whole genome shotgun (WGS) entry which is preliminary data.</text>
</comment>
<evidence type="ECO:0000256" key="1">
    <source>
        <dbReference type="ARBA" id="ARBA00005695"/>
    </source>
</evidence>
<protein>
    <submittedName>
        <fullName evidence="6">ABC transporter substrate-binding protein</fullName>
    </submittedName>
</protein>
<dbReference type="PATRIC" id="fig|1395513.3.peg.2743"/>
<dbReference type="EMBL" id="AWTC01000013">
    <property type="protein sequence ID" value="EST11223.1"/>
    <property type="molecule type" value="Genomic_DNA"/>
</dbReference>
<dbReference type="InterPro" id="IPR030678">
    <property type="entry name" value="Peptide/Ni-bd"/>
</dbReference>
<dbReference type="SUPFAM" id="SSF53850">
    <property type="entry name" value="Periplasmic binding protein-like II"/>
    <property type="match status" value="1"/>
</dbReference>
<organism evidence="6 7">
    <name type="scientific">Sporolactobacillus laevolacticus DSM 442</name>
    <dbReference type="NCBI Taxonomy" id="1395513"/>
    <lineage>
        <taxon>Bacteria</taxon>
        <taxon>Bacillati</taxon>
        <taxon>Bacillota</taxon>
        <taxon>Bacilli</taxon>
        <taxon>Bacillales</taxon>
        <taxon>Sporolactobacillaceae</taxon>
        <taxon>Sporolactobacillus</taxon>
    </lineage>
</organism>
<keyword evidence="2" id="KW-0813">Transport</keyword>
<evidence type="ECO:0000256" key="2">
    <source>
        <dbReference type="ARBA" id="ARBA00022448"/>
    </source>
</evidence>
<evidence type="ECO:0000313" key="6">
    <source>
        <dbReference type="EMBL" id="EST11223.1"/>
    </source>
</evidence>
<dbReference type="PANTHER" id="PTHR30290">
    <property type="entry name" value="PERIPLASMIC BINDING COMPONENT OF ABC TRANSPORTER"/>
    <property type="match status" value="1"/>
</dbReference>
<dbReference type="OrthoDB" id="9796817at2"/>
<feature type="domain" description="Solute-binding protein family 5" evidence="5">
    <location>
        <begin position="87"/>
        <end position="461"/>
    </location>
</feature>
<dbReference type="InterPro" id="IPR039424">
    <property type="entry name" value="SBP_5"/>
</dbReference>
<dbReference type="eggNOG" id="COG0747">
    <property type="taxonomic scope" value="Bacteria"/>
</dbReference>
<dbReference type="Proteomes" id="UP000018296">
    <property type="component" value="Unassembled WGS sequence"/>
</dbReference>
<dbReference type="PROSITE" id="PS51257">
    <property type="entry name" value="PROKAR_LIPOPROTEIN"/>
    <property type="match status" value="1"/>
</dbReference>
<dbReference type="GO" id="GO:0042597">
    <property type="term" value="C:periplasmic space"/>
    <property type="evidence" value="ECO:0007669"/>
    <property type="project" value="UniProtKB-ARBA"/>
</dbReference>
<evidence type="ECO:0000259" key="5">
    <source>
        <dbReference type="Pfam" id="PF00496"/>
    </source>
</evidence>
<evidence type="ECO:0000256" key="4">
    <source>
        <dbReference type="SAM" id="SignalP"/>
    </source>
</evidence>
<dbReference type="RefSeq" id="WP_023510940.1">
    <property type="nucleotide sequence ID" value="NZ_AWTC01000013.1"/>
</dbReference>
<evidence type="ECO:0000256" key="3">
    <source>
        <dbReference type="ARBA" id="ARBA00022729"/>
    </source>
</evidence>
<dbReference type="GO" id="GO:1904680">
    <property type="term" value="F:peptide transmembrane transporter activity"/>
    <property type="evidence" value="ECO:0007669"/>
    <property type="project" value="TreeGrafter"/>
</dbReference>
<keyword evidence="7" id="KW-1185">Reference proteome</keyword>
<dbReference type="GO" id="GO:0015833">
    <property type="term" value="P:peptide transport"/>
    <property type="evidence" value="ECO:0007669"/>
    <property type="project" value="TreeGrafter"/>
</dbReference>
<feature type="signal peptide" evidence="4">
    <location>
        <begin position="1"/>
        <end position="28"/>
    </location>
</feature>
<reference evidence="6 7" key="1">
    <citation type="journal article" date="2013" name="Genome Announc.">
        <title>Genome Sequence of Sporolactobacillus laevolacticus DSM442, an Efficient Polymer-Grade D-Lactate Producer from Agricultural Waste Cottonseed as a Nitrogen Source.</title>
        <authorList>
            <person name="Wang H."/>
            <person name="Wang L."/>
            <person name="Ju J."/>
            <person name="Yu B."/>
            <person name="Ma Y."/>
        </authorList>
    </citation>
    <scope>NUCLEOTIDE SEQUENCE [LARGE SCALE GENOMIC DNA]</scope>
    <source>
        <strain evidence="6 7">DSM 442</strain>
    </source>
</reference>
<dbReference type="InterPro" id="IPR000914">
    <property type="entry name" value="SBP_5_dom"/>
</dbReference>
<dbReference type="STRING" id="1395513.P343_13530"/>
<gene>
    <name evidence="6" type="ORF">P343_13530</name>
</gene>
<name>V6IVI5_9BACL</name>
<dbReference type="Gene3D" id="3.90.76.10">
    <property type="entry name" value="Dipeptide-binding Protein, Domain 1"/>
    <property type="match status" value="1"/>
</dbReference>
<proteinExistence type="inferred from homology"/>
<feature type="chain" id="PRO_5039197478" evidence="4">
    <location>
        <begin position="29"/>
        <end position="546"/>
    </location>
</feature>
<dbReference type="Gene3D" id="3.10.105.10">
    <property type="entry name" value="Dipeptide-binding Protein, Domain 3"/>
    <property type="match status" value="1"/>
</dbReference>
<keyword evidence="3 4" id="KW-0732">Signal</keyword>
<accession>V6IVI5</accession>
<dbReference type="AlphaFoldDB" id="V6IVI5"/>
<evidence type="ECO:0000313" key="7">
    <source>
        <dbReference type="Proteomes" id="UP000018296"/>
    </source>
</evidence>
<sequence>MNRQKSISKRILKYVITSFMALSLVLLAACGGGSSSSSGSSKGKDTIYLGMVNPPSGFNPINTSDIAGQFAIRVMLDSFLDMTSPLKFQPKLATSIDTTDNQTYTIHLNPKAKWTDGKPVTADDVIFTFNLIANPKSTVAVGSNISTLEGLDANGKLTGGKTSIPDLKKIDEHTVSFKTKTPVDPNYIKEMIGTKIITMPQHVLKDIAPADFANSKYAQAPNVTNGPYKFVTYNKNTYIQYKANNSYYLGKPKTPKFFIKIMQAPNLLSELQAGTIQANASGGIGNLPFQDVDTAKKLKNVTTEIHPQIGFQTMEYNTKTLPNPKIRQAIAYAIDRPQIVDKLLKGNGEIIDGPYTSQSPYLDKSTNVIKYDPKKAKQMLKDAGWDFNKTLNFVVPIGNKVREQSADIIVQNFKAIGVKVKETTYDFPTIMQKGAAGDFDLLLIGFTFNIDPDVSALYGPNGAYNFMKYENPKATKLIADGKSQPDSAKRKAIYSQLQSIWEKDMPVLTLYSDNEVVVKSKDLAYGGASSYWPGTVADFQKWAYKK</sequence>
<dbReference type="GO" id="GO:0043190">
    <property type="term" value="C:ATP-binding cassette (ABC) transporter complex"/>
    <property type="evidence" value="ECO:0007669"/>
    <property type="project" value="InterPro"/>
</dbReference>
<dbReference type="PANTHER" id="PTHR30290:SF9">
    <property type="entry name" value="OLIGOPEPTIDE-BINDING PROTEIN APPA"/>
    <property type="match status" value="1"/>
</dbReference>
<dbReference type="PIRSF" id="PIRSF002741">
    <property type="entry name" value="MppA"/>
    <property type="match status" value="1"/>
</dbReference>